<dbReference type="PANTHER" id="PTHR47074">
    <property type="entry name" value="BNAC02G40300D PROTEIN"/>
    <property type="match status" value="1"/>
</dbReference>
<comment type="caution">
    <text evidence="3">The sequence shown here is derived from an EMBL/GenBank/DDBJ whole genome shotgun (WGS) entry which is preliminary data.</text>
</comment>
<evidence type="ECO:0000313" key="4">
    <source>
        <dbReference type="Proteomes" id="UP000275267"/>
    </source>
</evidence>
<feature type="compositionally biased region" description="Acidic residues" evidence="1">
    <location>
        <begin position="1"/>
        <end position="10"/>
    </location>
</feature>
<evidence type="ECO:0000259" key="2">
    <source>
        <dbReference type="Pfam" id="PF13456"/>
    </source>
</evidence>
<accession>A0A3L6PIV1</accession>
<reference evidence="4" key="1">
    <citation type="journal article" date="2019" name="Nat. Commun.">
        <title>The genome of broomcorn millet.</title>
        <authorList>
            <person name="Zou C."/>
            <person name="Miki D."/>
            <person name="Li D."/>
            <person name="Tang Q."/>
            <person name="Xiao L."/>
            <person name="Rajput S."/>
            <person name="Deng P."/>
            <person name="Jia W."/>
            <person name="Huang R."/>
            <person name="Zhang M."/>
            <person name="Sun Y."/>
            <person name="Hu J."/>
            <person name="Fu X."/>
            <person name="Schnable P.S."/>
            <person name="Li F."/>
            <person name="Zhang H."/>
            <person name="Feng B."/>
            <person name="Zhu X."/>
            <person name="Liu R."/>
            <person name="Schnable J.C."/>
            <person name="Zhu J.-K."/>
            <person name="Zhang H."/>
        </authorList>
    </citation>
    <scope>NUCLEOTIDE SEQUENCE [LARGE SCALE GENOMIC DNA]</scope>
</reference>
<dbReference type="AlphaFoldDB" id="A0A3L6PIV1"/>
<keyword evidence="4" id="KW-1185">Reference proteome</keyword>
<dbReference type="OrthoDB" id="687687at2759"/>
<dbReference type="SUPFAM" id="SSF53098">
    <property type="entry name" value="Ribonuclease H-like"/>
    <property type="match status" value="1"/>
</dbReference>
<dbReference type="Proteomes" id="UP000275267">
    <property type="component" value="Unassembled WGS sequence"/>
</dbReference>
<dbReference type="GO" id="GO:0003676">
    <property type="term" value="F:nucleic acid binding"/>
    <property type="evidence" value="ECO:0007669"/>
    <property type="project" value="InterPro"/>
</dbReference>
<gene>
    <name evidence="3" type="ORF">C2845_PM18G04280</name>
</gene>
<dbReference type="InterPro" id="IPR012337">
    <property type="entry name" value="RNaseH-like_sf"/>
</dbReference>
<dbReference type="PANTHER" id="PTHR47074:SF73">
    <property type="entry name" value="OS04G0448401 PROTEIN"/>
    <property type="match status" value="1"/>
</dbReference>
<dbReference type="InterPro" id="IPR044730">
    <property type="entry name" value="RNase_H-like_dom_plant"/>
</dbReference>
<dbReference type="STRING" id="4540.A0A3L6PIV1"/>
<organism evidence="3 4">
    <name type="scientific">Panicum miliaceum</name>
    <name type="common">Proso millet</name>
    <name type="synonym">Broomcorn millet</name>
    <dbReference type="NCBI Taxonomy" id="4540"/>
    <lineage>
        <taxon>Eukaryota</taxon>
        <taxon>Viridiplantae</taxon>
        <taxon>Streptophyta</taxon>
        <taxon>Embryophyta</taxon>
        <taxon>Tracheophyta</taxon>
        <taxon>Spermatophyta</taxon>
        <taxon>Magnoliopsida</taxon>
        <taxon>Liliopsida</taxon>
        <taxon>Poales</taxon>
        <taxon>Poaceae</taxon>
        <taxon>PACMAD clade</taxon>
        <taxon>Panicoideae</taxon>
        <taxon>Panicodae</taxon>
        <taxon>Paniceae</taxon>
        <taxon>Panicinae</taxon>
        <taxon>Panicum</taxon>
        <taxon>Panicum sect. Panicum</taxon>
    </lineage>
</organism>
<dbReference type="InterPro" id="IPR052929">
    <property type="entry name" value="RNase_H-like_EbsB-rel"/>
</dbReference>
<dbReference type="Pfam" id="PF13456">
    <property type="entry name" value="RVT_3"/>
    <property type="match status" value="1"/>
</dbReference>
<feature type="compositionally biased region" description="Gly residues" evidence="1">
    <location>
        <begin position="13"/>
        <end position="26"/>
    </location>
</feature>
<protein>
    <recommendedName>
        <fullName evidence="2">RNase H type-1 domain-containing protein</fullName>
    </recommendedName>
</protein>
<dbReference type="Gene3D" id="3.30.420.10">
    <property type="entry name" value="Ribonuclease H-like superfamily/Ribonuclease H"/>
    <property type="match status" value="1"/>
</dbReference>
<dbReference type="GO" id="GO:0004523">
    <property type="term" value="F:RNA-DNA hybrid ribonuclease activity"/>
    <property type="evidence" value="ECO:0007669"/>
    <property type="project" value="InterPro"/>
</dbReference>
<evidence type="ECO:0000256" key="1">
    <source>
        <dbReference type="SAM" id="MobiDB-lite"/>
    </source>
</evidence>
<dbReference type="EMBL" id="PQIB02000017">
    <property type="protein sequence ID" value="RLM58814.1"/>
    <property type="molecule type" value="Genomic_DNA"/>
</dbReference>
<dbReference type="InterPro" id="IPR036397">
    <property type="entry name" value="RNaseH_sf"/>
</dbReference>
<feature type="region of interest" description="Disordered" evidence="1">
    <location>
        <begin position="1"/>
        <end position="33"/>
    </location>
</feature>
<dbReference type="InterPro" id="IPR002156">
    <property type="entry name" value="RNaseH_domain"/>
</dbReference>
<evidence type="ECO:0000313" key="3">
    <source>
        <dbReference type="EMBL" id="RLM58814.1"/>
    </source>
</evidence>
<feature type="domain" description="RNase H type-1" evidence="2">
    <location>
        <begin position="101"/>
        <end position="221"/>
    </location>
</feature>
<proteinExistence type="predicted"/>
<sequence>MVIVAGEEEEVGRGGGRIIGGGGSAGEGQAARRGAHLEIGKGYTPNQATLAGILTGEDGPNGKGKAPCSLSGKKKKCKTVVEEQERKSKWEPPPVGWVKFNVDGSFVQQSGEAGIGVIARDSSVQVILTGRRVLFRCQGAVEAEARACLEGFRLAAQWMQGPVIIESDCARIVQAMKEREDRSAISFILMEAKDQARLLPEWRVAKVRRECNLVANDLAQLARRSTHTAVWLGRANDCRPSN</sequence>
<dbReference type="CDD" id="cd06222">
    <property type="entry name" value="RNase_H_like"/>
    <property type="match status" value="1"/>
</dbReference>
<name>A0A3L6PIV1_PANMI</name>